<keyword evidence="3" id="KW-1185">Reference proteome</keyword>
<dbReference type="AlphaFoldDB" id="A0A8J5ELI9"/>
<dbReference type="GO" id="GO:0003676">
    <property type="term" value="F:nucleic acid binding"/>
    <property type="evidence" value="ECO:0007669"/>
    <property type="project" value="InterPro"/>
</dbReference>
<dbReference type="InterPro" id="IPR012337">
    <property type="entry name" value="RNaseH-like_sf"/>
</dbReference>
<evidence type="ECO:0000313" key="2">
    <source>
        <dbReference type="EMBL" id="KAG6467638.1"/>
    </source>
</evidence>
<proteinExistence type="predicted"/>
<dbReference type="PANTHER" id="PTHR48475:SF1">
    <property type="entry name" value="RNASE H TYPE-1 DOMAIN-CONTAINING PROTEIN"/>
    <property type="match status" value="1"/>
</dbReference>
<keyword evidence="2" id="KW-0496">Mitochondrion</keyword>
<comment type="caution">
    <text evidence="2">The sequence shown here is derived from an EMBL/GenBank/DDBJ whole genome shotgun (WGS) entry which is preliminary data.</text>
</comment>
<evidence type="ECO:0000256" key="1">
    <source>
        <dbReference type="SAM" id="MobiDB-lite"/>
    </source>
</evidence>
<name>A0A8J5ELI9_ZINOF</name>
<dbReference type="PANTHER" id="PTHR48475">
    <property type="entry name" value="RIBONUCLEASE H"/>
    <property type="match status" value="1"/>
</dbReference>
<protein>
    <recommendedName>
        <fullName evidence="4">Integrase catalytic domain-containing protein</fullName>
    </recommendedName>
</protein>
<reference evidence="2 3" key="1">
    <citation type="submission" date="2020-08" db="EMBL/GenBank/DDBJ databases">
        <title>Plant Genome Project.</title>
        <authorList>
            <person name="Zhang R.-G."/>
        </authorList>
    </citation>
    <scope>NUCLEOTIDE SEQUENCE [LARGE SCALE GENOMIC DNA]</scope>
    <source>
        <tissue evidence="2">Rhizome</tissue>
    </source>
</reference>
<dbReference type="EMBL" id="JACMSC010000028">
    <property type="protein sequence ID" value="KAG6467638.1"/>
    <property type="molecule type" value="Genomic_DNA"/>
</dbReference>
<dbReference type="SUPFAM" id="SSF53098">
    <property type="entry name" value="Ribonuclease H-like"/>
    <property type="match status" value="1"/>
</dbReference>
<feature type="region of interest" description="Disordered" evidence="1">
    <location>
        <begin position="187"/>
        <end position="206"/>
    </location>
</feature>
<dbReference type="Proteomes" id="UP000734854">
    <property type="component" value="Unassembled WGS sequence"/>
</dbReference>
<evidence type="ECO:0000313" key="3">
    <source>
        <dbReference type="Proteomes" id="UP000734854"/>
    </source>
</evidence>
<dbReference type="Gene3D" id="3.30.420.10">
    <property type="entry name" value="Ribonuclease H-like superfamily/Ribonuclease H"/>
    <property type="match status" value="1"/>
</dbReference>
<geneLocation type="mitochondrion" evidence="2"/>
<evidence type="ECO:0008006" key="4">
    <source>
        <dbReference type="Google" id="ProtNLM"/>
    </source>
</evidence>
<gene>
    <name evidence="2" type="ORF">ZIOFF_074507</name>
</gene>
<accession>A0A8J5ELI9</accession>
<sequence>MARVTEPHFSEAEVKAHLLIGKEMKPKELRLPPQQYFEMESTPVALEWSLYHRWMKQWLRYLQWYCQVAMRPDVTIGAVERIPLMMGHSYLVEPMTDVIPVRLHFSETISSHQNQNPAEVAPSCDDDGAHDAMLRHWVLQCLKREIGLFEMRLLPLKGHLKRDAKKPKRDESAKVLREVELPKLASKKENINKAKSNVAKSGGLMPKKTASFKAQAGSGLNEKIHSQQHLASSSTSVALRMEAPETLLLNSKPPDAVEEIAMQVDVVKSGVVDGLCNPVQAESRDEMASSTLILVQAKRLRLPPTPCCHALRVILVNSRRTSEGICNYAFEIIHSTPYYTQANGQAESSNKVLKPIIEKMITDNPRVWHEVLSEALWAYRTSQRSSTGVTPFALTYGHDAKD</sequence>
<dbReference type="InterPro" id="IPR036397">
    <property type="entry name" value="RNaseH_sf"/>
</dbReference>
<organism evidence="2 3">
    <name type="scientific">Zingiber officinale</name>
    <name type="common">Ginger</name>
    <name type="synonym">Amomum zingiber</name>
    <dbReference type="NCBI Taxonomy" id="94328"/>
    <lineage>
        <taxon>Eukaryota</taxon>
        <taxon>Viridiplantae</taxon>
        <taxon>Streptophyta</taxon>
        <taxon>Embryophyta</taxon>
        <taxon>Tracheophyta</taxon>
        <taxon>Spermatophyta</taxon>
        <taxon>Magnoliopsida</taxon>
        <taxon>Liliopsida</taxon>
        <taxon>Zingiberales</taxon>
        <taxon>Zingiberaceae</taxon>
        <taxon>Zingiber</taxon>
    </lineage>
</organism>